<organism evidence="1 2">
    <name type="scientific">Hymenobacter saemangeumensis</name>
    <dbReference type="NCBI Taxonomy" id="1084522"/>
    <lineage>
        <taxon>Bacteria</taxon>
        <taxon>Pseudomonadati</taxon>
        <taxon>Bacteroidota</taxon>
        <taxon>Cytophagia</taxon>
        <taxon>Cytophagales</taxon>
        <taxon>Hymenobacteraceae</taxon>
        <taxon>Hymenobacter</taxon>
    </lineage>
</organism>
<evidence type="ECO:0000313" key="1">
    <source>
        <dbReference type="EMBL" id="GAA4357477.1"/>
    </source>
</evidence>
<dbReference type="EMBL" id="BAABGZ010000023">
    <property type="protein sequence ID" value="GAA4357477.1"/>
    <property type="molecule type" value="Genomic_DNA"/>
</dbReference>
<keyword evidence="2" id="KW-1185">Reference proteome</keyword>
<comment type="caution">
    <text evidence="1">The sequence shown here is derived from an EMBL/GenBank/DDBJ whole genome shotgun (WGS) entry which is preliminary data.</text>
</comment>
<protein>
    <recommendedName>
        <fullName evidence="3">STAS/SEC14 domain-containing protein</fullName>
    </recommendedName>
</protein>
<accession>A0ABP8IEW3</accession>
<evidence type="ECO:0000313" key="2">
    <source>
        <dbReference type="Proteomes" id="UP001501153"/>
    </source>
</evidence>
<proteinExistence type="predicted"/>
<dbReference type="Proteomes" id="UP001501153">
    <property type="component" value="Unassembled WGS sequence"/>
</dbReference>
<gene>
    <name evidence="1" type="ORF">GCM10023185_22230</name>
</gene>
<evidence type="ECO:0008006" key="3">
    <source>
        <dbReference type="Google" id="ProtNLM"/>
    </source>
</evidence>
<reference evidence="2" key="1">
    <citation type="journal article" date="2019" name="Int. J. Syst. Evol. Microbiol.">
        <title>The Global Catalogue of Microorganisms (GCM) 10K type strain sequencing project: providing services to taxonomists for standard genome sequencing and annotation.</title>
        <authorList>
            <consortium name="The Broad Institute Genomics Platform"/>
            <consortium name="The Broad Institute Genome Sequencing Center for Infectious Disease"/>
            <person name="Wu L."/>
            <person name="Ma J."/>
        </authorList>
    </citation>
    <scope>NUCLEOTIDE SEQUENCE [LARGE SCALE GENOMIC DNA]</scope>
    <source>
        <strain evidence="2">JCM 17923</strain>
    </source>
</reference>
<name>A0ABP8IEW3_9BACT</name>
<sequence length="162" mass="18010">MSAPPNHLEFMTAALSTTFQIVPEPANGLLTAQWAQAVANPDADLRSDYAQLLAEAHRQSNCRFWLLDLRGRNWHAPSFGPWFAHDYARQVARALGGPVFIAYVLAPQHRPIAESEATATTQRAAAAHDLYPYFFDNETDARSWLCDQQELDPAAGSCRAQQ</sequence>
<dbReference type="RefSeq" id="WP_345236117.1">
    <property type="nucleotide sequence ID" value="NZ_BAABGZ010000023.1"/>
</dbReference>